<evidence type="ECO:0000313" key="2">
    <source>
        <dbReference type="EMBL" id="SPD32947.1"/>
    </source>
</evidence>
<dbReference type="PANTHER" id="PTHR47074:SF11">
    <property type="entry name" value="REVERSE TRANSCRIPTASE-LIKE PROTEIN"/>
    <property type="match status" value="1"/>
</dbReference>
<dbReference type="CDD" id="cd06222">
    <property type="entry name" value="RNase_H_like"/>
    <property type="match status" value="1"/>
</dbReference>
<protein>
    <recommendedName>
        <fullName evidence="1">RNase H type-1 domain-containing protein</fullName>
    </recommendedName>
</protein>
<accession>A0A2N9J689</accession>
<dbReference type="GO" id="GO:0004523">
    <property type="term" value="F:RNA-DNA hybrid ribonuclease activity"/>
    <property type="evidence" value="ECO:0007669"/>
    <property type="project" value="InterPro"/>
</dbReference>
<dbReference type="Pfam" id="PF13456">
    <property type="entry name" value="RVT_3"/>
    <property type="match status" value="1"/>
</dbReference>
<dbReference type="InterPro" id="IPR044730">
    <property type="entry name" value="RNase_H-like_dom_plant"/>
</dbReference>
<dbReference type="InterPro" id="IPR002156">
    <property type="entry name" value="RNaseH_domain"/>
</dbReference>
<name>A0A2N9J689_FAGSY</name>
<organism evidence="2">
    <name type="scientific">Fagus sylvatica</name>
    <name type="common">Beechnut</name>
    <dbReference type="NCBI Taxonomy" id="28930"/>
    <lineage>
        <taxon>Eukaryota</taxon>
        <taxon>Viridiplantae</taxon>
        <taxon>Streptophyta</taxon>
        <taxon>Embryophyta</taxon>
        <taxon>Tracheophyta</taxon>
        <taxon>Spermatophyta</taxon>
        <taxon>Magnoliopsida</taxon>
        <taxon>eudicotyledons</taxon>
        <taxon>Gunneridae</taxon>
        <taxon>Pentapetalae</taxon>
        <taxon>rosids</taxon>
        <taxon>fabids</taxon>
        <taxon>Fagales</taxon>
        <taxon>Fagaceae</taxon>
        <taxon>Fagus</taxon>
    </lineage>
</organism>
<evidence type="ECO:0000259" key="1">
    <source>
        <dbReference type="Pfam" id="PF13456"/>
    </source>
</evidence>
<dbReference type="Gene3D" id="3.30.420.10">
    <property type="entry name" value="Ribonuclease H-like superfamily/Ribonuclease H"/>
    <property type="match status" value="1"/>
</dbReference>
<dbReference type="InterPro" id="IPR012337">
    <property type="entry name" value="RNaseH-like_sf"/>
</dbReference>
<proteinExistence type="predicted"/>
<reference evidence="2" key="1">
    <citation type="submission" date="2018-02" db="EMBL/GenBank/DDBJ databases">
        <authorList>
            <person name="Cohen D.B."/>
            <person name="Kent A.D."/>
        </authorList>
    </citation>
    <scope>NUCLEOTIDE SEQUENCE</scope>
</reference>
<dbReference type="SUPFAM" id="SSF53098">
    <property type="entry name" value="Ribonuclease H-like"/>
    <property type="match status" value="1"/>
</dbReference>
<dbReference type="AlphaFoldDB" id="A0A2N9J689"/>
<dbReference type="EMBL" id="OIVN01006428">
    <property type="protein sequence ID" value="SPD32947.1"/>
    <property type="molecule type" value="Genomic_DNA"/>
</dbReference>
<dbReference type="PANTHER" id="PTHR47074">
    <property type="entry name" value="BNAC02G40300D PROTEIN"/>
    <property type="match status" value="1"/>
</dbReference>
<dbReference type="InterPro" id="IPR052929">
    <property type="entry name" value="RNase_H-like_EbsB-rel"/>
</dbReference>
<feature type="domain" description="RNase H type-1" evidence="1">
    <location>
        <begin position="86"/>
        <end position="206"/>
    </location>
</feature>
<sequence>MFNDALIAKLTWMVVTKSQFALTIESIWNLRNAAVHNSYQGCVISICKGMELRILEHLQVFQQIPKPNVLYCVKWVPPPLHLIKINVDAAWNPSKASIAVVARDHRGFVLKAWSKQLDAADLMIVEATAIWWALELAILEGFQDIIIESDAKACIDALLGNPQETSWKINNMCFDIKILALKFVACDFVWAKRGANEVAHELAKFATPIPSPFICFQETLSPFVIEAWQRDVVDKFRYNFAKSIFTMAMLSCPTSIALRLQRVHS</sequence>
<dbReference type="InterPro" id="IPR036397">
    <property type="entry name" value="RNaseH_sf"/>
</dbReference>
<dbReference type="GO" id="GO:0003676">
    <property type="term" value="F:nucleic acid binding"/>
    <property type="evidence" value="ECO:0007669"/>
    <property type="project" value="InterPro"/>
</dbReference>
<gene>
    <name evidence="2" type="ORF">FSB_LOCUS60829</name>
</gene>